<evidence type="ECO:0000313" key="2">
    <source>
        <dbReference type="Proteomes" id="UP000678393"/>
    </source>
</evidence>
<name>A0A8S3Z855_9EUPU</name>
<comment type="caution">
    <text evidence="1">The sequence shown here is derived from an EMBL/GenBank/DDBJ whole genome shotgun (WGS) entry which is preliminary data.</text>
</comment>
<feature type="non-terminal residue" evidence="1">
    <location>
        <position position="69"/>
    </location>
</feature>
<protein>
    <submittedName>
        <fullName evidence="1">Uncharacterized protein</fullName>
    </submittedName>
</protein>
<dbReference type="InterPro" id="IPR036465">
    <property type="entry name" value="vWFA_dom_sf"/>
</dbReference>
<dbReference type="OrthoDB" id="6126019at2759"/>
<evidence type="ECO:0000313" key="1">
    <source>
        <dbReference type="EMBL" id="CAG5125593.1"/>
    </source>
</evidence>
<gene>
    <name evidence="1" type="ORF">CUNI_LOCUS11151</name>
</gene>
<dbReference type="SUPFAM" id="SSF53300">
    <property type="entry name" value="vWA-like"/>
    <property type="match status" value="1"/>
</dbReference>
<accession>A0A8S3Z855</accession>
<keyword evidence="2" id="KW-1185">Reference proteome</keyword>
<proteinExistence type="predicted"/>
<sequence length="69" mass="8249">MRIKADIHILIETAPSYDEYQIQLKFTVYYTLRYKISPDTARACVMIFGQDDHLRFDFSMFNTHEQLAQ</sequence>
<dbReference type="AlphaFoldDB" id="A0A8S3Z855"/>
<organism evidence="1 2">
    <name type="scientific">Candidula unifasciata</name>
    <dbReference type="NCBI Taxonomy" id="100452"/>
    <lineage>
        <taxon>Eukaryota</taxon>
        <taxon>Metazoa</taxon>
        <taxon>Spiralia</taxon>
        <taxon>Lophotrochozoa</taxon>
        <taxon>Mollusca</taxon>
        <taxon>Gastropoda</taxon>
        <taxon>Heterobranchia</taxon>
        <taxon>Euthyneura</taxon>
        <taxon>Panpulmonata</taxon>
        <taxon>Eupulmonata</taxon>
        <taxon>Stylommatophora</taxon>
        <taxon>Helicina</taxon>
        <taxon>Helicoidea</taxon>
        <taxon>Geomitridae</taxon>
        <taxon>Candidula</taxon>
    </lineage>
</organism>
<dbReference type="EMBL" id="CAJHNH020002105">
    <property type="protein sequence ID" value="CAG5125593.1"/>
    <property type="molecule type" value="Genomic_DNA"/>
</dbReference>
<dbReference type="Proteomes" id="UP000678393">
    <property type="component" value="Unassembled WGS sequence"/>
</dbReference>
<reference evidence="1" key="1">
    <citation type="submission" date="2021-04" db="EMBL/GenBank/DDBJ databases">
        <authorList>
            <consortium name="Molecular Ecology Group"/>
        </authorList>
    </citation>
    <scope>NUCLEOTIDE SEQUENCE</scope>
</reference>